<feature type="non-terminal residue" evidence="1">
    <location>
        <position position="46"/>
    </location>
</feature>
<proteinExistence type="predicted"/>
<name>X0ZK40_9ZZZZ</name>
<reference evidence="1" key="1">
    <citation type="journal article" date="2014" name="Front. Microbiol.">
        <title>High frequency of phylogenetically diverse reductive dehalogenase-homologous genes in deep subseafloor sedimentary metagenomes.</title>
        <authorList>
            <person name="Kawai M."/>
            <person name="Futagami T."/>
            <person name="Toyoda A."/>
            <person name="Takaki Y."/>
            <person name="Nishi S."/>
            <person name="Hori S."/>
            <person name="Arai W."/>
            <person name="Tsubouchi T."/>
            <person name="Morono Y."/>
            <person name="Uchiyama I."/>
            <person name="Ito T."/>
            <person name="Fujiyama A."/>
            <person name="Inagaki F."/>
            <person name="Takami H."/>
        </authorList>
    </citation>
    <scope>NUCLEOTIDE SEQUENCE</scope>
    <source>
        <strain evidence="1">Expedition CK06-06</strain>
    </source>
</reference>
<protein>
    <submittedName>
        <fullName evidence="1">Uncharacterized protein</fullName>
    </submittedName>
</protein>
<organism evidence="1">
    <name type="scientific">marine sediment metagenome</name>
    <dbReference type="NCBI Taxonomy" id="412755"/>
    <lineage>
        <taxon>unclassified sequences</taxon>
        <taxon>metagenomes</taxon>
        <taxon>ecological metagenomes</taxon>
    </lineage>
</organism>
<accession>X0ZK40</accession>
<gene>
    <name evidence="1" type="ORF">S01H4_17330</name>
</gene>
<comment type="caution">
    <text evidence="1">The sequence shown here is derived from an EMBL/GenBank/DDBJ whole genome shotgun (WGS) entry which is preliminary data.</text>
</comment>
<dbReference type="AlphaFoldDB" id="X0ZK40"/>
<sequence>MGKKPTPEHVYTLLSKVYVPAPENHHHHPKAVVNCRIAPSTFDLDA</sequence>
<evidence type="ECO:0000313" key="1">
    <source>
        <dbReference type="EMBL" id="GAG60728.1"/>
    </source>
</evidence>
<dbReference type="EMBL" id="BART01007626">
    <property type="protein sequence ID" value="GAG60728.1"/>
    <property type="molecule type" value="Genomic_DNA"/>
</dbReference>